<protein>
    <recommendedName>
        <fullName evidence="1">Cyanophycin synthase-like N-terminal domain-containing protein</fullName>
    </recommendedName>
</protein>
<gene>
    <name evidence="2" type="ORF">LCGC14_0879650</name>
</gene>
<reference evidence="2" key="1">
    <citation type="journal article" date="2015" name="Nature">
        <title>Complex archaea that bridge the gap between prokaryotes and eukaryotes.</title>
        <authorList>
            <person name="Spang A."/>
            <person name="Saw J.H."/>
            <person name="Jorgensen S.L."/>
            <person name="Zaremba-Niedzwiedzka K."/>
            <person name="Martijn J."/>
            <person name="Lind A.E."/>
            <person name="van Eijk R."/>
            <person name="Schleper C."/>
            <person name="Guy L."/>
            <person name="Ettema T.J."/>
        </authorList>
    </citation>
    <scope>NUCLEOTIDE SEQUENCE</scope>
</reference>
<dbReference type="Pfam" id="PF18921">
    <property type="entry name" value="Cyanophycin_syn"/>
    <property type="match status" value="1"/>
</dbReference>
<evidence type="ECO:0000313" key="2">
    <source>
        <dbReference type="EMBL" id="KKN25935.1"/>
    </source>
</evidence>
<organism evidence="2">
    <name type="scientific">marine sediment metagenome</name>
    <dbReference type="NCBI Taxonomy" id="412755"/>
    <lineage>
        <taxon>unclassified sequences</taxon>
        <taxon>metagenomes</taxon>
        <taxon>ecological metagenomes</taxon>
    </lineage>
</organism>
<dbReference type="InterPro" id="IPR044019">
    <property type="entry name" value="Cyanophycin_syn_N"/>
</dbReference>
<evidence type="ECO:0000259" key="1">
    <source>
        <dbReference type="Pfam" id="PF18921"/>
    </source>
</evidence>
<feature type="domain" description="Cyanophycin synthase-like N-terminal" evidence="1">
    <location>
        <begin position="44"/>
        <end position="148"/>
    </location>
</feature>
<dbReference type="AlphaFoldDB" id="A0A0F9P298"/>
<sequence>MKLLDVTIPYEPLEKKALYSEITKEYRWLANGSTKMRLLVATEQSEKALPPDFAKKLVDMLPALNYQLCTNHGKQSFADHLSEEQNDLPHVLEHIIIGLMMMIKNDNYHGITMGNDELAEIIVTYNNNKKATVELAYLGIQLLRALIEGEEIDLIGKIKEINRGRVLVWRKNTKETKPKSRFAF</sequence>
<accession>A0A0F9P298</accession>
<dbReference type="EMBL" id="LAZR01002759">
    <property type="protein sequence ID" value="KKN25935.1"/>
    <property type="molecule type" value="Genomic_DNA"/>
</dbReference>
<name>A0A0F9P298_9ZZZZ</name>
<proteinExistence type="predicted"/>
<comment type="caution">
    <text evidence="2">The sequence shown here is derived from an EMBL/GenBank/DDBJ whole genome shotgun (WGS) entry which is preliminary data.</text>
</comment>